<evidence type="ECO:0000313" key="2">
    <source>
        <dbReference type="EMBL" id="NEX60509.1"/>
    </source>
</evidence>
<dbReference type="AlphaFoldDB" id="A0A6B3SSD5"/>
<reference evidence="2 3" key="1">
    <citation type="submission" date="2020-02" db="EMBL/GenBank/DDBJ databases">
        <authorList>
            <person name="Kim M.K."/>
        </authorList>
    </citation>
    <scope>NUCLEOTIDE SEQUENCE [LARGE SCALE GENOMIC DNA]</scope>
    <source>
        <strain evidence="2 3">17J57-3</strain>
    </source>
</reference>
<dbReference type="InterPro" id="IPR003673">
    <property type="entry name" value="CoA-Trfase_fam_III"/>
</dbReference>
<dbReference type="PANTHER" id="PTHR48207:SF3">
    <property type="entry name" value="SUCCINATE--HYDROXYMETHYLGLUTARATE COA-TRANSFERASE"/>
    <property type="match status" value="1"/>
</dbReference>
<gene>
    <name evidence="2" type="ORF">G3574_05420</name>
</gene>
<sequence>MADSPLNSTLPGLPAAPARALGHIRVLDLTRVLAGPWCAQNFADLGADVIKVERPGAGDDTRSWGPPYLRDAEGRDTSEAAYYLAANRGKRSVTVDIATPEGQEMIRSLARQSDVVLENYKVGQLKKYGLDYDSLKREKPDLIYCSITGFGQSGPYAQRAGYDFIVQGMGGFMSLTGERDELPGGGPQKAGVAISDLMTGMYATIAVLAALSHRDRTGEGQYIDMALLDVQVAMLANMNTNYLASGTPPVRWGNAHPNIVPYQTFATADGHIIVAVGNDGQYRRFVEAGGCPELAADERFATNPMRVRHRSTLVPLLAEMVRRKTKQEWISLLETAGVPCGPINNLDEVFDNPQVQARGLRVDLPHPSGGKVKLVGSPMRMSATPPAYDRPPPLLGEHTADVLRDLLGKDEQEIASLRQRGIV</sequence>
<dbReference type="InterPro" id="IPR023606">
    <property type="entry name" value="CoA-Trfase_III_dom_1_sf"/>
</dbReference>
<dbReference type="RefSeq" id="WP_163960981.1">
    <property type="nucleotide sequence ID" value="NZ_JAAIVB010000012.1"/>
</dbReference>
<dbReference type="InterPro" id="IPR050483">
    <property type="entry name" value="CoA-transferase_III_domain"/>
</dbReference>
<dbReference type="Pfam" id="PF02515">
    <property type="entry name" value="CoA_transf_3"/>
    <property type="match status" value="1"/>
</dbReference>
<accession>A0A6B3SSD5</accession>
<dbReference type="Gene3D" id="3.30.1540.10">
    <property type="entry name" value="formyl-coa transferase, domain 3"/>
    <property type="match status" value="1"/>
</dbReference>
<dbReference type="Gene3D" id="3.40.50.10540">
    <property type="entry name" value="Crotonobetainyl-coa:carnitine coa-transferase, domain 1"/>
    <property type="match status" value="1"/>
</dbReference>
<dbReference type="EMBL" id="JAAIVB010000012">
    <property type="protein sequence ID" value="NEX60509.1"/>
    <property type="molecule type" value="Genomic_DNA"/>
</dbReference>
<proteinExistence type="predicted"/>
<comment type="caution">
    <text evidence="2">The sequence shown here is derived from an EMBL/GenBank/DDBJ whole genome shotgun (WGS) entry which is preliminary data.</text>
</comment>
<name>A0A6B3SSD5_9BURK</name>
<evidence type="ECO:0000313" key="3">
    <source>
        <dbReference type="Proteomes" id="UP000482155"/>
    </source>
</evidence>
<dbReference type="InterPro" id="IPR044855">
    <property type="entry name" value="CoA-Trfase_III_dom3_sf"/>
</dbReference>
<evidence type="ECO:0000256" key="1">
    <source>
        <dbReference type="ARBA" id="ARBA00022679"/>
    </source>
</evidence>
<dbReference type="GO" id="GO:0008410">
    <property type="term" value="F:CoA-transferase activity"/>
    <property type="evidence" value="ECO:0007669"/>
    <property type="project" value="TreeGrafter"/>
</dbReference>
<keyword evidence="1 2" id="KW-0808">Transferase</keyword>
<protein>
    <submittedName>
        <fullName evidence="2">CoA transferase</fullName>
    </submittedName>
</protein>
<dbReference type="PANTHER" id="PTHR48207">
    <property type="entry name" value="SUCCINATE--HYDROXYMETHYLGLUTARATE COA-TRANSFERASE"/>
    <property type="match status" value="1"/>
</dbReference>
<keyword evidence="3" id="KW-1185">Reference proteome</keyword>
<dbReference type="Proteomes" id="UP000482155">
    <property type="component" value="Unassembled WGS sequence"/>
</dbReference>
<organism evidence="2 3">
    <name type="scientific">Noviherbaspirillum galbum</name>
    <dbReference type="NCBI Taxonomy" id="2709383"/>
    <lineage>
        <taxon>Bacteria</taxon>
        <taxon>Pseudomonadati</taxon>
        <taxon>Pseudomonadota</taxon>
        <taxon>Betaproteobacteria</taxon>
        <taxon>Burkholderiales</taxon>
        <taxon>Oxalobacteraceae</taxon>
        <taxon>Noviherbaspirillum</taxon>
    </lineage>
</organism>
<dbReference type="SUPFAM" id="SSF89796">
    <property type="entry name" value="CoA-transferase family III (CaiB/BaiF)"/>
    <property type="match status" value="1"/>
</dbReference>